<evidence type="ECO:0000256" key="2">
    <source>
        <dbReference type="ARBA" id="ARBA00022857"/>
    </source>
</evidence>
<dbReference type="PANTHER" id="PTHR38011">
    <property type="entry name" value="DIHYDROFOLATE REDUCTASE FAMILY PROTEIN (AFU_ORTHOLOGUE AFUA_8G06820)"/>
    <property type="match status" value="1"/>
</dbReference>
<name>A0A7L5BY20_9RHOB</name>
<evidence type="ECO:0000259" key="4">
    <source>
        <dbReference type="Pfam" id="PF01872"/>
    </source>
</evidence>
<comment type="pathway">
    <text evidence="1">Cofactor biosynthesis; riboflavin biosynthesis.</text>
</comment>
<dbReference type="Proteomes" id="UP000503336">
    <property type="component" value="Chromosome"/>
</dbReference>
<keyword evidence="3" id="KW-0560">Oxidoreductase</keyword>
<sequence>MNLLATNPTAPLTPLAIEGPVVVAQLGQSLDGRIATATGASKYISGFEALRHLHRLRAEVDAVLVGVGTLIADDPALTVRHVDGRHPTRVVIDPDGRAPETARIMGDGAADVICVTRPGAAVPRGARGIALNTGADGRFAPAAIIAALRDDGLDRLLVEGGADTLAGFIDAGAVDLLHVLVAPIILGSGKAGFSLQPIDQLDEAIRPPTTVHLFNDGDVLFTCDLRKREARGASLATEGPVRPNTGERSR</sequence>
<dbReference type="EMBL" id="CP049056">
    <property type="protein sequence ID" value="QIE54794.1"/>
    <property type="molecule type" value="Genomic_DNA"/>
</dbReference>
<dbReference type="SUPFAM" id="SSF53597">
    <property type="entry name" value="Dihydrofolate reductase-like"/>
    <property type="match status" value="1"/>
</dbReference>
<evidence type="ECO:0000256" key="3">
    <source>
        <dbReference type="ARBA" id="ARBA00023002"/>
    </source>
</evidence>
<dbReference type="InterPro" id="IPR002734">
    <property type="entry name" value="RibDG_C"/>
</dbReference>
<feature type="domain" description="Bacterial bifunctional deaminase-reductase C-terminal" evidence="4">
    <location>
        <begin position="20"/>
        <end position="200"/>
    </location>
</feature>
<reference evidence="5 6" key="1">
    <citation type="submission" date="2020-02" db="EMBL/GenBank/DDBJ databases">
        <title>complete genome sequence of Rhodobacteraceae bacterium.</title>
        <authorList>
            <person name="Park J."/>
            <person name="Kim Y.-S."/>
            <person name="Kim K.-H."/>
        </authorList>
    </citation>
    <scope>NUCLEOTIDE SEQUENCE [LARGE SCALE GENOMIC DNA]</scope>
    <source>
        <strain evidence="5 6">RR4-56</strain>
    </source>
</reference>
<dbReference type="InterPro" id="IPR024072">
    <property type="entry name" value="DHFR-like_dom_sf"/>
</dbReference>
<gene>
    <name evidence="5" type="ORF">G5B40_04650</name>
</gene>
<evidence type="ECO:0000313" key="6">
    <source>
        <dbReference type="Proteomes" id="UP000503336"/>
    </source>
</evidence>
<dbReference type="InterPro" id="IPR050765">
    <property type="entry name" value="Riboflavin_Biosynth_HTPR"/>
</dbReference>
<dbReference type="GO" id="GO:0008703">
    <property type="term" value="F:5-amino-6-(5-phosphoribosylamino)uracil reductase activity"/>
    <property type="evidence" value="ECO:0007669"/>
    <property type="project" value="InterPro"/>
</dbReference>
<organism evidence="5 6">
    <name type="scientific">Pikeienuella piscinae</name>
    <dbReference type="NCBI Taxonomy" id="2748098"/>
    <lineage>
        <taxon>Bacteria</taxon>
        <taxon>Pseudomonadati</taxon>
        <taxon>Pseudomonadota</taxon>
        <taxon>Alphaproteobacteria</taxon>
        <taxon>Rhodobacterales</taxon>
        <taxon>Paracoccaceae</taxon>
        <taxon>Pikeienuella</taxon>
    </lineage>
</organism>
<protein>
    <submittedName>
        <fullName evidence="5">RibD family protein</fullName>
    </submittedName>
</protein>
<dbReference type="KEGG" id="hdh:G5B40_04650"/>
<dbReference type="Pfam" id="PF01872">
    <property type="entry name" value="RibD_C"/>
    <property type="match status" value="1"/>
</dbReference>
<proteinExistence type="predicted"/>
<dbReference type="Gene3D" id="3.40.430.10">
    <property type="entry name" value="Dihydrofolate Reductase, subunit A"/>
    <property type="match status" value="1"/>
</dbReference>
<dbReference type="AlphaFoldDB" id="A0A7L5BY20"/>
<keyword evidence="6" id="KW-1185">Reference proteome</keyword>
<accession>A0A7L5BY20</accession>
<dbReference type="RefSeq" id="WP_165095640.1">
    <property type="nucleotide sequence ID" value="NZ_CP049056.1"/>
</dbReference>
<evidence type="ECO:0000256" key="1">
    <source>
        <dbReference type="ARBA" id="ARBA00005104"/>
    </source>
</evidence>
<dbReference type="GO" id="GO:0009231">
    <property type="term" value="P:riboflavin biosynthetic process"/>
    <property type="evidence" value="ECO:0007669"/>
    <property type="project" value="InterPro"/>
</dbReference>
<dbReference type="PANTHER" id="PTHR38011:SF7">
    <property type="entry name" value="2,5-DIAMINO-6-RIBOSYLAMINO-4(3H)-PYRIMIDINONE 5'-PHOSPHATE REDUCTASE"/>
    <property type="match status" value="1"/>
</dbReference>
<keyword evidence="2" id="KW-0521">NADP</keyword>
<evidence type="ECO:0000313" key="5">
    <source>
        <dbReference type="EMBL" id="QIE54794.1"/>
    </source>
</evidence>